<feature type="compositionally biased region" description="Basic and acidic residues" evidence="1">
    <location>
        <begin position="189"/>
        <end position="203"/>
    </location>
</feature>
<dbReference type="AlphaFoldDB" id="A0A914GYW3"/>
<organism evidence="3 4">
    <name type="scientific">Globodera rostochiensis</name>
    <name type="common">Golden nematode worm</name>
    <name type="synonym">Heterodera rostochiensis</name>
    <dbReference type="NCBI Taxonomy" id="31243"/>
    <lineage>
        <taxon>Eukaryota</taxon>
        <taxon>Metazoa</taxon>
        <taxon>Ecdysozoa</taxon>
        <taxon>Nematoda</taxon>
        <taxon>Chromadorea</taxon>
        <taxon>Rhabditida</taxon>
        <taxon>Tylenchina</taxon>
        <taxon>Tylenchomorpha</taxon>
        <taxon>Tylenchoidea</taxon>
        <taxon>Heteroderidae</taxon>
        <taxon>Heteroderinae</taxon>
        <taxon>Globodera</taxon>
    </lineage>
</organism>
<reference evidence="4" key="1">
    <citation type="submission" date="2022-11" db="UniProtKB">
        <authorList>
            <consortium name="WormBaseParasite"/>
        </authorList>
    </citation>
    <scope>IDENTIFICATION</scope>
</reference>
<feature type="compositionally biased region" description="Basic and acidic residues" evidence="1">
    <location>
        <begin position="161"/>
        <end position="181"/>
    </location>
</feature>
<evidence type="ECO:0000313" key="4">
    <source>
        <dbReference type="WBParaSite" id="Gr19_v10_g12062.t1"/>
    </source>
</evidence>
<dbReference type="SMART" id="SM00595">
    <property type="entry name" value="MADF"/>
    <property type="match status" value="1"/>
</dbReference>
<dbReference type="PROSITE" id="PS51029">
    <property type="entry name" value="MADF"/>
    <property type="match status" value="1"/>
</dbReference>
<evidence type="ECO:0000313" key="3">
    <source>
        <dbReference type="Proteomes" id="UP000887572"/>
    </source>
</evidence>
<dbReference type="Pfam" id="PF10545">
    <property type="entry name" value="MADF_DNA_bdg"/>
    <property type="match status" value="1"/>
</dbReference>
<proteinExistence type="predicted"/>
<feature type="domain" description="MADF" evidence="2">
    <location>
        <begin position="11"/>
        <end position="106"/>
    </location>
</feature>
<sequence>MSQWNDLSRDRLIKEYRKYPCLWSNKDEDIKNAEKRRECLTLITTELNTYEKSFTQEEVRTQFKNLRDMYRRKRKKLHSQMETNASVDEPGWVYFQRLKFLDDSSDFSLPTDSAHLPPPKKKSKTTAGRPTDDASLPTPLEENSNSPTSIFPSPNPQLKTLPERDGPVKAADAELVKREVVVEDESEEDSRRDGTDEAGQRQDETEDAGGEGAEAWDGCVRAREDGSVNFSSALLPRGGVAEICSQTPLNPLTISIAHPTSSSTSVVQQRRVEPEEEDGEEFTCFGRFVAMTLRKITAHSPLDALDARKEISDVLYFYQKRSLSK</sequence>
<protein>
    <submittedName>
        <fullName evidence="4">MADF domain-containing protein</fullName>
    </submittedName>
</protein>
<dbReference type="PANTHER" id="PTHR21505:SF8">
    <property type="entry name" value="DPT-YFP REPRESSOR BY OVEREXPRESSION, ISOFORM D-RELATED"/>
    <property type="match status" value="1"/>
</dbReference>
<dbReference type="Proteomes" id="UP000887572">
    <property type="component" value="Unplaced"/>
</dbReference>
<feature type="region of interest" description="Disordered" evidence="1">
    <location>
        <begin position="109"/>
        <end position="214"/>
    </location>
</feature>
<accession>A0A914GYW3</accession>
<keyword evidence="3" id="KW-1185">Reference proteome</keyword>
<dbReference type="InterPro" id="IPR006578">
    <property type="entry name" value="MADF-dom"/>
</dbReference>
<evidence type="ECO:0000256" key="1">
    <source>
        <dbReference type="SAM" id="MobiDB-lite"/>
    </source>
</evidence>
<evidence type="ECO:0000259" key="2">
    <source>
        <dbReference type="PROSITE" id="PS51029"/>
    </source>
</evidence>
<feature type="compositionally biased region" description="Polar residues" evidence="1">
    <location>
        <begin position="141"/>
        <end position="158"/>
    </location>
</feature>
<name>A0A914GYW3_GLORO</name>
<dbReference type="WBParaSite" id="Gr19_v10_g12062.t1">
    <property type="protein sequence ID" value="Gr19_v10_g12062.t1"/>
    <property type="gene ID" value="Gr19_v10_g12062"/>
</dbReference>
<dbReference type="PANTHER" id="PTHR21505">
    <property type="entry name" value="MADF DOMAIN-CONTAINING PROTEIN-RELATED"/>
    <property type="match status" value="1"/>
</dbReference>